<evidence type="ECO:0000313" key="3">
    <source>
        <dbReference type="Proteomes" id="UP001500058"/>
    </source>
</evidence>
<comment type="caution">
    <text evidence="2">The sequence shown here is derived from an EMBL/GenBank/DDBJ whole genome shotgun (WGS) entry which is preliminary data.</text>
</comment>
<gene>
    <name evidence="2" type="ORF">GCM10010420_33410</name>
</gene>
<evidence type="ECO:0000256" key="1">
    <source>
        <dbReference type="SAM" id="SignalP"/>
    </source>
</evidence>
<feature type="signal peptide" evidence="1">
    <location>
        <begin position="1"/>
        <end position="29"/>
    </location>
</feature>
<dbReference type="EMBL" id="BAAATJ010000015">
    <property type="protein sequence ID" value="GAA2403498.1"/>
    <property type="molecule type" value="Genomic_DNA"/>
</dbReference>
<reference evidence="2 3" key="1">
    <citation type="journal article" date="2019" name="Int. J. Syst. Evol. Microbiol.">
        <title>The Global Catalogue of Microorganisms (GCM) 10K type strain sequencing project: providing services to taxonomists for standard genome sequencing and annotation.</title>
        <authorList>
            <consortium name="The Broad Institute Genomics Platform"/>
            <consortium name="The Broad Institute Genome Sequencing Center for Infectious Disease"/>
            <person name="Wu L."/>
            <person name="Ma J."/>
        </authorList>
    </citation>
    <scope>NUCLEOTIDE SEQUENCE [LARGE SCALE GENOMIC DNA]</scope>
    <source>
        <strain evidence="2 3">JCM 6921</strain>
    </source>
</reference>
<name>A0ABN3IFW2_9ACTN</name>
<evidence type="ECO:0008006" key="4">
    <source>
        <dbReference type="Google" id="ProtNLM"/>
    </source>
</evidence>
<sequence length="164" mass="17294">MRTKRLLLGLAAAAASLATAVATTGSAQAAVPADHAPAARILKAPPAPAGAETVSALGAAATSPGISPYARSIHVPANSDFPCGSGNLCTMVWDPTKSMWEVFYLYDCNRYYLSDWLGTGKYFNNQTGNPTSYFYDGGGNVINSFRPPASGSQNWDPVWSIRNC</sequence>
<dbReference type="Proteomes" id="UP001500058">
    <property type="component" value="Unassembled WGS sequence"/>
</dbReference>
<dbReference type="RefSeq" id="WP_344631835.1">
    <property type="nucleotide sequence ID" value="NZ_BAAATJ010000015.1"/>
</dbReference>
<accession>A0ABN3IFW2</accession>
<evidence type="ECO:0000313" key="2">
    <source>
        <dbReference type="EMBL" id="GAA2403498.1"/>
    </source>
</evidence>
<proteinExistence type="predicted"/>
<keyword evidence="3" id="KW-1185">Reference proteome</keyword>
<dbReference type="InterPro" id="IPR006311">
    <property type="entry name" value="TAT_signal"/>
</dbReference>
<feature type="chain" id="PRO_5045159823" description="Secreted protein" evidence="1">
    <location>
        <begin position="30"/>
        <end position="164"/>
    </location>
</feature>
<dbReference type="PROSITE" id="PS51318">
    <property type="entry name" value="TAT"/>
    <property type="match status" value="1"/>
</dbReference>
<keyword evidence="1" id="KW-0732">Signal</keyword>
<protein>
    <recommendedName>
        <fullName evidence="4">Secreted protein</fullName>
    </recommendedName>
</protein>
<organism evidence="2 3">
    <name type="scientific">Streptomyces glaucosporus</name>
    <dbReference type="NCBI Taxonomy" id="284044"/>
    <lineage>
        <taxon>Bacteria</taxon>
        <taxon>Bacillati</taxon>
        <taxon>Actinomycetota</taxon>
        <taxon>Actinomycetes</taxon>
        <taxon>Kitasatosporales</taxon>
        <taxon>Streptomycetaceae</taxon>
        <taxon>Streptomyces</taxon>
    </lineage>
</organism>